<keyword evidence="1" id="KW-0812">Transmembrane</keyword>
<evidence type="ECO:0000313" key="2">
    <source>
        <dbReference type="EMBL" id="BBH17524.1"/>
    </source>
</evidence>
<keyword evidence="1" id="KW-1133">Transmembrane helix</keyword>
<dbReference type="Proteomes" id="UP000271573">
    <property type="component" value="Chromosome"/>
</dbReference>
<reference evidence="2 3" key="1">
    <citation type="submission" date="2018-11" db="EMBL/GenBank/DDBJ databases">
        <title>Complete genome sequence of Nocardioides baekrokdamisoli strain KCTC 39748.</title>
        <authorList>
            <person name="Kang S.W."/>
            <person name="Lee K.C."/>
            <person name="Kim K.K."/>
            <person name="Kim J.S."/>
            <person name="Kim D.S."/>
            <person name="Ko S.H."/>
            <person name="Yang S.H."/>
            <person name="Shin Y.K."/>
            <person name="Lee J.S."/>
        </authorList>
    </citation>
    <scope>NUCLEOTIDE SEQUENCE [LARGE SCALE GENOMIC DNA]</scope>
    <source>
        <strain evidence="2 3">KCTC 39748</strain>
    </source>
</reference>
<dbReference type="EMBL" id="AP019307">
    <property type="protein sequence ID" value="BBH17524.1"/>
    <property type="molecule type" value="Genomic_DNA"/>
</dbReference>
<accession>A0A3G9J247</accession>
<organism evidence="2 3">
    <name type="scientific">Nocardioides baekrokdamisoli</name>
    <dbReference type="NCBI Taxonomy" id="1804624"/>
    <lineage>
        <taxon>Bacteria</taxon>
        <taxon>Bacillati</taxon>
        <taxon>Actinomycetota</taxon>
        <taxon>Actinomycetes</taxon>
        <taxon>Propionibacteriales</taxon>
        <taxon>Nocardioidaceae</taxon>
        <taxon>Nocardioides</taxon>
    </lineage>
</organism>
<dbReference type="KEGG" id="nbe:Back2_18110"/>
<evidence type="ECO:0000313" key="3">
    <source>
        <dbReference type="Proteomes" id="UP000271573"/>
    </source>
</evidence>
<feature type="transmembrane region" description="Helical" evidence="1">
    <location>
        <begin position="37"/>
        <end position="55"/>
    </location>
</feature>
<dbReference type="AlphaFoldDB" id="A0A3G9J247"/>
<keyword evidence="1" id="KW-0472">Membrane</keyword>
<name>A0A3G9J247_9ACTN</name>
<protein>
    <submittedName>
        <fullName evidence="2">Uncharacterized protein</fullName>
    </submittedName>
</protein>
<keyword evidence="3" id="KW-1185">Reference proteome</keyword>
<gene>
    <name evidence="2" type="ORF">Back2_18110</name>
</gene>
<evidence type="ECO:0000256" key="1">
    <source>
        <dbReference type="SAM" id="Phobius"/>
    </source>
</evidence>
<proteinExistence type="predicted"/>
<sequence length="61" mass="6141">MRAVVTAAAATFGTMLALAGAAVWTAGGNLATHLGESAALAFFLTFVLALVAVALKYGDRE</sequence>